<dbReference type="AlphaFoldDB" id="A0A835N7E6"/>
<dbReference type="Proteomes" id="UP000657918">
    <property type="component" value="Unassembled WGS sequence"/>
</dbReference>
<dbReference type="EMBL" id="JADGMS010000002">
    <property type="protein sequence ID" value="KAF9687653.1"/>
    <property type="molecule type" value="Genomic_DNA"/>
</dbReference>
<protein>
    <recommendedName>
        <fullName evidence="1">Retrotransposon Copia-like N-terminal domain-containing protein</fullName>
    </recommendedName>
</protein>
<feature type="domain" description="Retrotransposon Copia-like N-terminal" evidence="1">
    <location>
        <begin position="61"/>
        <end position="93"/>
    </location>
</feature>
<accession>A0A835N7E6</accession>
<name>A0A835N7E6_9ROSI</name>
<evidence type="ECO:0000313" key="2">
    <source>
        <dbReference type="EMBL" id="KAF9687653.1"/>
    </source>
</evidence>
<evidence type="ECO:0000259" key="1">
    <source>
        <dbReference type="Pfam" id="PF14244"/>
    </source>
</evidence>
<reference evidence="2 3" key="1">
    <citation type="submission" date="2020-10" db="EMBL/GenBank/DDBJ databases">
        <title>Plant Genome Project.</title>
        <authorList>
            <person name="Zhang R.-G."/>
        </authorList>
    </citation>
    <scope>NUCLEOTIDE SEQUENCE [LARGE SCALE GENOMIC DNA]</scope>
    <source>
        <strain evidence="2">FAFU-HL-1</strain>
        <tissue evidence="2">Leaf</tissue>
    </source>
</reference>
<dbReference type="Pfam" id="PF14244">
    <property type="entry name" value="Retrotran_gag_3"/>
    <property type="match status" value="1"/>
</dbReference>
<evidence type="ECO:0000313" key="3">
    <source>
        <dbReference type="Proteomes" id="UP000657918"/>
    </source>
</evidence>
<sequence length="93" mass="10033">MNRLNVTALLKTVGDGSDSEAESVQGCGNKGLRDGRVDSCIGTENINSTTETDSSNPFFLHHGDNPTAMIVSKQLNGENYNTWKRVMMIALSA</sequence>
<dbReference type="PANTHER" id="PTHR37610">
    <property type="entry name" value="CCHC-TYPE DOMAIN-CONTAINING PROTEIN"/>
    <property type="match status" value="1"/>
</dbReference>
<comment type="caution">
    <text evidence="2">The sequence shown here is derived from an EMBL/GenBank/DDBJ whole genome shotgun (WGS) entry which is preliminary data.</text>
</comment>
<dbReference type="OrthoDB" id="5544992at2759"/>
<gene>
    <name evidence="2" type="ORF">SADUNF_Sadunf02G0115500</name>
</gene>
<keyword evidence="3" id="KW-1185">Reference proteome</keyword>
<dbReference type="PANTHER" id="PTHR37610:SF97">
    <property type="entry name" value="RETROTRANSPOSON GAG DOMAIN-CONTAINING PROTEIN"/>
    <property type="match status" value="1"/>
</dbReference>
<organism evidence="2 3">
    <name type="scientific">Salix dunnii</name>
    <dbReference type="NCBI Taxonomy" id="1413687"/>
    <lineage>
        <taxon>Eukaryota</taxon>
        <taxon>Viridiplantae</taxon>
        <taxon>Streptophyta</taxon>
        <taxon>Embryophyta</taxon>
        <taxon>Tracheophyta</taxon>
        <taxon>Spermatophyta</taxon>
        <taxon>Magnoliopsida</taxon>
        <taxon>eudicotyledons</taxon>
        <taxon>Gunneridae</taxon>
        <taxon>Pentapetalae</taxon>
        <taxon>rosids</taxon>
        <taxon>fabids</taxon>
        <taxon>Malpighiales</taxon>
        <taxon>Salicaceae</taxon>
        <taxon>Saliceae</taxon>
        <taxon>Salix</taxon>
    </lineage>
</organism>
<proteinExistence type="predicted"/>
<dbReference type="InterPro" id="IPR029472">
    <property type="entry name" value="Copia-like_N"/>
</dbReference>